<accession>A2DVD9</accession>
<keyword evidence="1" id="KW-0175">Coiled coil</keyword>
<dbReference type="VEuPathDB" id="TrichDB:TVAG_208970"/>
<organism evidence="3 4">
    <name type="scientific">Trichomonas vaginalis (strain ATCC PRA-98 / G3)</name>
    <dbReference type="NCBI Taxonomy" id="412133"/>
    <lineage>
        <taxon>Eukaryota</taxon>
        <taxon>Metamonada</taxon>
        <taxon>Parabasalia</taxon>
        <taxon>Trichomonadida</taxon>
        <taxon>Trichomonadidae</taxon>
        <taxon>Trichomonas</taxon>
    </lineage>
</organism>
<keyword evidence="4" id="KW-1185">Reference proteome</keyword>
<feature type="compositionally biased region" description="Basic residues" evidence="2">
    <location>
        <begin position="137"/>
        <end position="149"/>
    </location>
</feature>
<feature type="coiled-coil region" evidence="1">
    <location>
        <begin position="37"/>
        <end position="64"/>
    </location>
</feature>
<name>A2DVD9_TRIV3</name>
<dbReference type="VEuPathDB" id="TrichDB:TVAGG3_0335280"/>
<proteinExistence type="predicted"/>
<evidence type="ECO:0000313" key="4">
    <source>
        <dbReference type="Proteomes" id="UP000001542"/>
    </source>
</evidence>
<gene>
    <name evidence="3" type="ORF">TVAG_208970</name>
</gene>
<sequence>MNTEKTDVENIENGFKSLRSQALNAINQYQIVFLSNLDIIEKRARELMDSINSENRDLDQYIRENTVEDLTSSEYHTEMLPPRTARKSEHHHAATDSRSKSPYEQDRHTPNPPPRYKEPEPPRRKTPPYRSSEHGHNKNPPKAVKKSSKKILSDSSDDSIEF</sequence>
<dbReference type="RefSeq" id="XP_001327841.1">
    <property type="nucleotide sequence ID" value="XM_001327806.1"/>
</dbReference>
<dbReference type="InParanoid" id="A2DVD9"/>
<reference evidence="3" key="1">
    <citation type="submission" date="2006-10" db="EMBL/GenBank/DDBJ databases">
        <authorList>
            <person name="Amadeo P."/>
            <person name="Zhao Q."/>
            <person name="Wortman J."/>
            <person name="Fraser-Liggett C."/>
            <person name="Carlton J."/>
        </authorList>
    </citation>
    <scope>NUCLEOTIDE SEQUENCE</scope>
    <source>
        <strain evidence="3">G3</strain>
    </source>
</reference>
<dbReference type="EMBL" id="DS113253">
    <property type="protein sequence ID" value="EAY15618.1"/>
    <property type="molecule type" value="Genomic_DNA"/>
</dbReference>
<dbReference type="Proteomes" id="UP000001542">
    <property type="component" value="Unassembled WGS sequence"/>
</dbReference>
<protein>
    <submittedName>
        <fullName evidence="3">Uncharacterized protein</fullName>
    </submittedName>
</protein>
<feature type="compositionally biased region" description="Basic and acidic residues" evidence="2">
    <location>
        <begin position="91"/>
        <end position="123"/>
    </location>
</feature>
<evidence type="ECO:0000256" key="1">
    <source>
        <dbReference type="SAM" id="Coils"/>
    </source>
</evidence>
<evidence type="ECO:0000313" key="3">
    <source>
        <dbReference type="EMBL" id="EAY15618.1"/>
    </source>
</evidence>
<feature type="region of interest" description="Disordered" evidence="2">
    <location>
        <begin position="68"/>
        <end position="162"/>
    </location>
</feature>
<dbReference type="AlphaFoldDB" id="A2DVD9"/>
<evidence type="ECO:0000256" key="2">
    <source>
        <dbReference type="SAM" id="MobiDB-lite"/>
    </source>
</evidence>
<dbReference type="KEGG" id="tva:4773625"/>
<reference evidence="3" key="2">
    <citation type="journal article" date="2007" name="Science">
        <title>Draft genome sequence of the sexually transmitted pathogen Trichomonas vaginalis.</title>
        <authorList>
            <person name="Carlton J.M."/>
            <person name="Hirt R.P."/>
            <person name="Silva J.C."/>
            <person name="Delcher A.L."/>
            <person name="Schatz M."/>
            <person name="Zhao Q."/>
            <person name="Wortman J.R."/>
            <person name="Bidwell S.L."/>
            <person name="Alsmark U.C.M."/>
            <person name="Besteiro S."/>
            <person name="Sicheritz-Ponten T."/>
            <person name="Noel C.J."/>
            <person name="Dacks J.B."/>
            <person name="Foster P.G."/>
            <person name="Simillion C."/>
            <person name="Van de Peer Y."/>
            <person name="Miranda-Saavedra D."/>
            <person name="Barton G.J."/>
            <person name="Westrop G.D."/>
            <person name="Mueller S."/>
            <person name="Dessi D."/>
            <person name="Fiori P.L."/>
            <person name="Ren Q."/>
            <person name="Paulsen I."/>
            <person name="Zhang H."/>
            <person name="Bastida-Corcuera F.D."/>
            <person name="Simoes-Barbosa A."/>
            <person name="Brown M.T."/>
            <person name="Hayes R.D."/>
            <person name="Mukherjee M."/>
            <person name="Okumura C.Y."/>
            <person name="Schneider R."/>
            <person name="Smith A.J."/>
            <person name="Vanacova S."/>
            <person name="Villalvazo M."/>
            <person name="Haas B.J."/>
            <person name="Pertea M."/>
            <person name="Feldblyum T.V."/>
            <person name="Utterback T.R."/>
            <person name="Shu C.L."/>
            <person name="Osoegawa K."/>
            <person name="de Jong P.J."/>
            <person name="Hrdy I."/>
            <person name="Horvathova L."/>
            <person name="Zubacova Z."/>
            <person name="Dolezal P."/>
            <person name="Malik S.B."/>
            <person name="Logsdon J.M. Jr."/>
            <person name="Henze K."/>
            <person name="Gupta A."/>
            <person name="Wang C.C."/>
            <person name="Dunne R.L."/>
            <person name="Upcroft J.A."/>
            <person name="Upcroft P."/>
            <person name="White O."/>
            <person name="Salzberg S.L."/>
            <person name="Tang P."/>
            <person name="Chiu C.-H."/>
            <person name="Lee Y.-S."/>
            <person name="Embley T.M."/>
            <person name="Coombs G.H."/>
            <person name="Mottram J.C."/>
            <person name="Tachezy J."/>
            <person name="Fraser-Liggett C.M."/>
            <person name="Johnson P.J."/>
        </authorList>
    </citation>
    <scope>NUCLEOTIDE SEQUENCE [LARGE SCALE GENOMIC DNA]</scope>
    <source>
        <strain evidence="3">G3</strain>
    </source>
</reference>